<evidence type="ECO:0000256" key="5">
    <source>
        <dbReference type="ARBA" id="ARBA00023235"/>
    </source>
</evidence>
<dbReference type="Pfam" id="PF00160">
    <property type="entry name" value="Pro_isomerase"/>
    <property type="match status" value="1"/>
</dbReference>
<evidence type="ECO:0000256" key="3">
    <source>
        <dbReference type="ARBA" id="ARBA00022737"/>
    </source>
</evidence>
<name>A0AAD5T6J9_9FUNG</name>
<dbReference type="Proteomes" id="UP001211907">
    <property type="component" value="Unassembled WGS sequence"/>
</dbReference>
<proteinExistence type="inferred from homology"/>
<dbReference type="AlphaFoldDB" id="A0AAD5T6J9"/>
<keyword evidence="2" id="KW-0853">WD repeat</keyword>
<evidence type="ECO:0000256" key="4">
    <source>
        <dbReference type="ARBA" id="ARBA00023110"/>
    </source>
</evidence>
<comment type="similarity">
    <text evidence="6">Belongs to the cyclophilin-type PPIase family.</text>
</comment>
<dbReference type="InterPro" id="IPR044666">
    <property type="entry name" value="Cyclophilin_A-like"/>
</dbReference>
<comment type="caution">
    <text evidence="9">The sequence shown here is derived from an EMBL/GenBank/DDBJ whole genome shotgun (WGS) entry which is preliminary data.</text>
</comment>
<dbReference type="PROSITE" id="PS50072">
    <property type="entry name" value="CSA_PPIASE_2"/>
    <property type="match status" value="1"/>
</dbReference>
<feature type="compositionally biased region" description="Polar residues" evidence="7">
    <location>
        <begin position="40"/>
        <end position="51"/>
    </location>
</feature>
<feature type="region of interest" description="Disordered" evidence="7">
    <location>
        <begin position="36"/>
        <end position="65"/>
    </location>
</feature>
<dbReference type="PANTHER" id="PTHR45625">
    <property type="entry name" value="PEPTIDYL-PROLYL CIS-TRANS ISOMERASE-RELATED"/>
    <property type="match status" value="1"/>
</dbReference>
<evidence type="ECO:0000256" key="7">
    <source>
        <dbReference type="SAM" id="MobiDB-lite"/>
    </source>
</evidence>
<keyword evidence="4 6" id="KW-0697">Rotamase</keyword>
<evidence type="ECO:0000259" key="8">
    <source>
        <dbReference type="PROSITE" id="PS50072"/>
    </source>
</evidence>
<sequence length="230" mass="25580">MAASENATLKENDAVDPTLFCTAFKRNRFYILTRREPDSGESSSGTVTSRDIFNEKPSREEQTVATTGTNLKASLGSQAIIHTSYGDIHVRLFPEHAPKAVENFVGLSRKGYYDGVIFHRVISAFMIQTGDPLGDGTGGDSLWGKDFEDEFTKALKHDRPYTLSMANCGPNTNASQFFITTVPTPWLDNKHTIFGRATGGMDVVHRIEKARTDKNEKPFEDIKILSIEVR</sequence>
<dbReference type="SUPFAM" id="SSF50891">
    <property type="entry name" value="Cyclophilin-like"/>
    <property type="match status" value="1"/>
</dbReference>
<dbReference type="CDD" id="cd01927">
    <property type="entry name" value="cyclophilin_WD40"/>
    <property type="match status" value="1"/>
</dbReference>
<comment type="function">
    <text evidence="6">PPIases accelerate the folding of proteins. It catalyzes the cis-trans isomerization of proline imidic peptide bonds in oligopeptides.</text>
</comment>
<dbReference type="InterPro" id="IPR002130">
    <property type="entry name" value="Cyclophilin-type_PPIase_dom"/>
</dbReference>
<dbReference type="GO" id="GO:0003755">
    <property type="term" value="F:peptidyl-prolyl cis-trans isomerase activity"/>
    <property type="evidence" value="ECO:0007669"/>
    <property type="project" value="UniProtKB-UniRule"/>
</dbReference>
<dbReference type="GO" id="GO:0005634">
    <property type="term" value="C:nucleus"/>
    <property type="evidence" value="ECO:0007669"/>
    <property type="project" value="UniProtKB-ARBA"/>
</dbReference>
<evidence type="ECO:0000256" key="1">
    <source>
        <dbReference type="ARBA" id="ARBA00000971"/>
    </source>
</evidence>
<dbReference type="PROSITE" id="PS00170">
    <property type="entry name" value="CSA_PPIASE_1"/>
    <property type="match status" value="1"/>
</dbReference>
<keyword evidence="3" id="KW-0677">Repeat</keyword>
<dbReference type="Gene3D" id="2.40.100.10">
    <property type="entry name" value="Cyclophilin-like"/>
    <property type="match status" value="1"/>
</dbReference>
<keyword evidence="10" id="KW-1185">Reference proteome</keyword>
<protein>
    <recommendedName>
        <fullName evidence="6">Peptidyl-prolyl cis-trans isomerase</fullName>
        <shortName evidence="6">PPIase</shortName>
        <ecNumber evidence="6">5.2.1.8</ecNumber>
    </recommendedName>
</protein>
<accession>A0AAD5T6J9</accession>
<comment type="catalytic activity">
    <reaction evidence="1 6">
        <text>[protein]-peptidylproline (omega=180) = [protein]-peptidylproline (omega=0)</text>
        <dbReference type="Rhea" id="RHEA:16237"/>
        <dbReference type="Rhea" id="RHEA-COMP:10747"/>
        <dbReference type="Rhea" id="RHEA-COMP:10748"/>
        <dbReference type="ChEBI" id="CHEBI:83833"/>
        <dbReference type="ChEBI" id="CHEBI:83834"/>
        <dbReference type="EC" id="5.2.1.8"/>
    </reaction>
</comment>
<feature type="domain" description="PPIase cyclophilin-type" evidence="8">
    <location>
        <begin position="75"/>
        <end position="229"/>
    </location>
</feature>
<dbReference type="EC" id="5.2.1.8" evidence="6"/>
<dbReference type="PANTHER" id="PTHR45625:SF4">
    <property type="entry name" value="PEPTIDYLPROLYL ISOMERASE DOMAIN AND WD REPEAT-CONTAINING PROTEIN 1"/>
    <property type="match status" value="1"/>
</dbReference>
<dbReference type="FunFam" id="2.40.100.10:FF:000003">
    <property type="entry name" value="Peptidylprolyl isomerase domain and WD repeat-containing 1"/>
    <property type="match status" value="1"/>
</dbReference>
<dbReference type="InterPro" id="IPR020892">
    <property type="entry name" value="Cyclophilin-type_PPIase_CS"/>
</dbReference>
<dbReference type="PRINTS" id="PR00153">
    <property type="entry name" value="CSAPPISMRASE"/>
</dbReference>
<evidence type="ECO:0000256" key="2">
    <source>
        <dbReference type="ARBA" id="ARBA00022574"/>
    </source>
</evidence>
<dbReference type="GO" id="GO:0006457">
    <property type="term" value="P:protein folding"/>
    <property type="evidence" value="ECO:0007669"/>
    <property type="project" value="InterPro"/>
</dbReference>
<evidence type="ECO:0000313" key="10">
    <source>
        <dbReference type="Proteomes" id="UP001211907"/>
    </source>
</evidence>
<gene>
    <name evidence="9" type="primary">CYP15</name>
    <name evidence="9" type="ORF">HK100_005295</name>
</gene>
<feature type="compositionally biased region" description="Basic and acidic residues" evidence="7">
    <location>
        <begin position="52"/>
        <end position="62"/>
    </location>
</feature>
<dbReference type="EMBL" id="JADGJH010000249">
    <property type="protein sequence ID" value="KAJ3132454.1"/>
    <property type="molecule type" value="Genomic_DNA"/>
</dbReference>
<dbReference type="InterPro" id="IPR029000">
    <property type="entry name" value="Cyclophilin-like_dom_sf"/>
</dbReference>
<reference evidence="9" key="1">
    <citation type="submission" date="2020-05" db="EMBL/GenBank/DDBJ databases">
        <title>Phylogenomic resolution of chytrid fungi.</title>
        <authorList>
            <person name="Stajich J.E."/>
            <person name="Amses K."/>
            <person name="Simmons R."/>
            <person name="Seto K."/>
            <person name="Myers J."/>
            <person name="Bonds A."/>
            <person name="Quandt C.A."/>
            <person name="Barry K."/>
            <person name="Liu P."/>
            <person name="Grigoriev I."/>
            <person name="Longcore J.E."/>
            <person name="James T.Y."/>
        </authorList>
    </citation>
    <scope>NUCLEOTIDE SEQUENCE</scope>
    <source>
        <strain evidence="9">JEL0513</strain>
    </source>
</reference>
<evidence type="ECO:0000256" key="6">
    <source>
        <dbReference type="RuleBase" id="RU363019"/>
    </source>
</evidence>
<evidence type="ECO:0000313" key="9">
    <source>
        <dbReference type="EMBL" id="KAJ3132454.1"/>
    </source>
</evidence>
<keyword evidence="5 6" id="KW-0413">Isomerase</keyword>
<organism evidence="9 10">
    <name type="scientific">Physocladia obscura</name>
    <dbReference type="NCBI Taxonomy" id="109957"/>
    <lineage>
        <taxon>Eukaryota</taxon>
        <taxon>Fungi</taxon>
        <taxon>Fungi incertae sedis</taxon>
        <taxon>Chytridiomycota</taxon>
        <taxon>Chytridiomycota incertae sedis</taxon>
        <taxon>Chytridiomycetes</taxon>
        <taxon>Chytridiales</taxon>
        <taxon>Chytriomycetaceae</taxon>
        <taxon>Physocladia</taxon>
    </lineage>
</organism>